<feature type="compositionally biased region" description="Low complexity" evidence="3">
    <location>
        <begin position="85"/>
        <end position="98"/>
    </location>
</feature>
<dbReference type="GO" id="GO:0033627">
    <property type="term" value="P:cell adhesion mediated by integrin"/>
    <property type="evidence" value="ECO:0007669"/>
    <property type="project" value="TreeGrafter"/>
</dbReference>
<feature type="compositionally biased region" description="Pro residues" evidence="3">
    <location>
        <begin position="99"/>
        <end position="108"/>
    </location>
</feature>
<evidence type="ECO:0000256" key="2">
    <source>
        <dbReference type="PROSITE-ProRule" id="PRU01011"/>
    </source>
</evidence>
<evidence type="ECO:0000313" key="4">
    <source>
        <dbReference type="Ensembl" id="ENSSGRP00000091382.1"/>
    </source>
</evidence>
<dbReference type="PANTHER" id="PTHR22917:SF3">
    <property type="entry name" value="VITRONECTIN"/>
    <property type="match status" value="1"/>
</dbReference>
<dbReference type="PROSITE" id="PS51642">
    <property type="entry name" value="HEMOPEXIN_2"/>
    <property type="match status" value="2"/>
</dbReference>
<dbReference type="Pfam" id="PF00045">
    <property type="entry name" value="Hemopexin"/>
    <property type="match status" value="2"/>
</dbReference>
<keyword evidence="1" id="KW-0732">Signal</keyword>
<evidence type="ECO:0000313" key="5">
    <source>
        <dbReference type="Proteomes" id="UP000472262"/>
    </source>
</evidence>
<dbReference type="GO" id="GO:0007160">
    <property type="term" value="P:cell-matrix adhesion"/>
    <property type="evidence" value="ECO:0007669"/>
    <property type="project" value="TreeGrafter"/>
</dbReference>
<dbReference type="SUPFAM" id="SSF50923">
    <property type="entry name" value="Hemopexin-like domain"/>
    <property type="match status" value="2"/>
</dbReference>
<dbReference type="AlphaFoldDB" id="A0A672RPP7"/>
<dbReference type="InterPro" id="IPR018487">
    <property type="entry name" value="Hemopexin-like_repeat"/>
</dbReference>
<dbReference type="SMART" id="SM00120">
    <property type="entry name" value="HX"/>
    <property type="match status" value="3"/>
</dbReference>
<dbReference type="Gene3D" id="2.110.10.10">
    <property type="entry name" value="Hemopexin-like domain"/>
    <property type="match status" value="2"/>
</dbReference>
<dbReference type="GO" id="GO:0005615">
    <property type="term" value="C:extracellular space"/>
    <property type="evidence" value="ECO:0007669"/>
    <property type="project" value="TreeGrafter"/>
</dbReference>
<accession>A0A672RPP7</accession>
<sequence length="443" mass="50913">MSVINKFIITMILTSNRCFHKQTVSFSKFSFPFNVLLMEKEPDIVKMLYDLNVLISSSVARGDMFDVPEDDLTSSVSPAEESNVTATTAPLRTTTSSPPMSPTVPPDPEAVTCSGRTFDAFMQLKNGSIYAFRGDYFFELDDKSVMPGYPKLIKDVWGISGPIDAAFTRINCQGKTYIFKVYKKNILLFLNNIYFNLQSVAFTPGHHGREKVYFFKGDQYYQYVYKHQPSHEECDRMTKSSPSVAFTRYTNLYCDLDNVFALLFQGIHGHHKGPRFISKDWIGIKPPIDAAVVGRLYVSPGPSPSPATSLSWGRTGPRKKTRGRGARVSRSLFWEDFGLDYEERYYGAEKRGTNQKKGSGRRPFWFDMSYDPDDYIDVEIVQEKATPVQNVYFFKKDKYYRVDLQTKRIDYVNPPYPRSIGKYWLGCKEKDMPEKRKKQGFHI</sequence>
<dbReference type="InParanoid" id="A0A672RPP7"/>
<dbReference type="InterPro" id="IPR051298">
    <property type="entry name" value="Heme_transport/Cell_adhesion"/>
</dbReference>
<name>A0A672RPP7_SINGR</name>
<dbReference type="PANTHER" id="PTHR22917">
    <property type="entry name" value="HEMOPEXIN DOMAIN-CONTAINING PROTEIN"/>
    <property type="match status" value="1"/>
</dbReference>
<feature type="region of interest" description="Disordered" evidence="3">
    <location>
        <begin position="301"/>
        <end position="324"/>
    </location>
</feature>
<dbReference type="InterPro" id="IPR036375">
    <property type="entry name" value="Hemopexin-like_dom_sf"/>
</dbReference>
<evidence type="ECO:0000256" key="1">
    <source>
        <dbReference type="ARBA" id="ARBA00022729"/>
    </source>
</evidence>
<feature type="repeat" description="Hemopexin" evidence="2">
    <location>
        <begin position="373"/>
        <end position="427"/>
    </location>
</feature>
<feature type="compositionally biased region" description="Polar residues" evidence="3">
    <location>
        <begin position="73"/>
        <end position="84"/>
    </location>
</feature>
<feature type="repeat" description="Hemopexin" evidence="2">
    <location>
        <begin position="115"/>
        <end position="160"/>
    </location>
</feature>
<protein>
    <submittedName>
        <fullName evidence="4">Vitronectin b</fullName>
    </submittedName>
</protein>
<dbReference type="Ensembl" id="ENSSGRT00000097264.1">
    <property type="protein sequence ID" value="ENSSGRP00000091382.1"/>
    <property type="gene ID" value="ENSSGRG00000045824.1"/>
</dbReference>
<dbReference type="FunCoup" id="A0A672RPP7">
    <property type="interactions" value="1757"/>
</dbReference>
<dbReference type="Proteomes" id="UP000472262">
    <property type="component" value="Unassembled WGS sequence"/>
</dbReference>
<dbReference type="GO" id="GO:0050840">
    <property type="term" value="F:extracellular matrix binding"/>
    <property type="evidence" value="ECO:0007669"/>
    <property type="project" value="TreeGrafter"/>
</dbReference>
<evidence type="ECO:0000256" key="3">
    <source>
        <dbReference type="SAM" id="MobiDB-lite"/>
    </source>
</evidence>
<feature type="region of interest" description="Disordered" evidence="3">
    <location>
        <begin position="70"/>
        <end position="108"/>
    </location>
</feature>
<reference evidence="4" key="2">
    <citation type="submission" date="2025-09" db="UniProtKB">
        <authorList>
            <consortium name="Ensembl"/>
        </authorList>
    </citation>
    <scope>IDENTIFICATION</scope>
</reference>
<keyword evidence="5" id="KW-1185">Reference proteome</keyword>
<dbReference type="GO" id="GO:0005178">
    <property type="term" value="F:integrin binding"/>
    <property type="evidence" value="ECO:0007669"/>
    <property type="project" value="TreeGrafter"/>
</dbReference>
<dbReference type="OMA" id="TTHAAED"/>
<reference evidence="4" key="1">
    <citation type="submission" date="2025-08" db="UniProtKB">
        <authorList>
            <consortium name="Ensembl"/>
        </authorList>
    </citation>
    <scope>IDENTIFICATION</scope>
</reference>
<proteinExistence type="predicted"/>
<organism evidence="4 5">
    <name type="scientific">Sinocyclocheilus grahami</name>
    <name type="common">Dianchi golden-line fish</name>
    <name type="synonym">Barbus grahami</name>
    <dbReference type="NCBI Taxonomy" id="75366"/>
    <lineage>
        <taxon>Eukaryota</taxon>
        <taxon>Metazoa</taxon>
        <taxon>Chordata</taxon>
        <taxon>Craniata</taxon>
        <taxon>Vertebrata</taxon>
        <taxon>Euteleostomi</taxon>
        <taxon>Actinopterygii</taxon>
        <taxon>Neopterygii</taxon>
        <taxon>Teleostei</taxon>
        <taxon>Ostariophysi</taxon>
        <taxon>Cypriniformes</taxon>
        <taxon>Cyprinidae</taxon>
        <taxon>Cyprininae</taxon>
        <taxon>Sinocyclocheilus</taxon>
    </lineage>
</organism>